<reference evidence="2" key="1">
    <citation type="submission" date="2021-01" db="EMBL/GenBank/DDBJ databases">
        <title>Chromosome-level genome assembly of a human fungal pathogen reveals clustering of transcriptionally co-regulated genes.</title>
        <authorList>
            <person name="Voorhies M."/>
            <person name="Cohen S."/>
            <person name="Shea T.P."/>
            <person name="Petrus S."/>
            <person name="Munoz J.F."/>
            <person name="Poplawski S."/>
            <person name="Goldman W.E."/>
            <person name="Michael T."/>
            <person name="Cuomo C.A."/>
            <person name="Sil A."/>
            <person name="Beyhan S."/>
        </authorList>
    </citation>
    <scope>NUCLEOTIDE SEQUENCE</scope>
    <source>
        <strain evidence="2">WU24</strain>
    </source>
</reference>
<evidence type="ECO:0000313" key="2">
    <source>
        <dbReference type="EMBL" id="QSS60560.1"/>
    </source>
</evidence>
<gene>
    <name evidence="2" type="ORF">I7I51_05360</name>
</gene>
<evidence type="ECO:0000256" key="1">
    <source>
        <dbReference type="SAM" id="MobiDB-lite"/>
    </source>
</evidence>
<feature type="region of interest" description="Disordered" evidence="1">
    <location>
        <begin position="26"/>
        <end position="45"/>
    </location>
</feature>
<organism evidence="2 3">
    <name type="scientific">Ajellomyces capsulatus</name>
    <name type="common">Darling's disease fungus</name>
    <name type="synonym">Histoplasma capsulatum</name>
    <dbReference type="NCBI Taxonomy" id="5037"/>
    <lineage>
        <taxon>Eukaryota</taxon>
        <taxon>Fungi</taxon>
        <taxon>Dikarya</taxon>
        <taxon>Ascomycota</taxon>
        <taxon>Pezizomycotina</taxon>
        <taxon>Eurotiomycetes</taxon>
        <taxon>Eurotiomycetidae</taxon>
        <taxon>Onygenales</taxon>
        <taxon>Ajellomycetaceae</taxon>
        <taxon>Histoplasma</taxon>
    </lineage>
</organism>
<dbReference type="EMBL" id="CP069110">
    <property type="protein sequence ID" value="QSS60560.1"/>
    <property type="molecule type" value="Genomic_DNA"/>
</dbReference>
<accession>A0A8A1M5G8</accession>
<dbReference type="AlphaFoldDB" id="A0A8A1M5G8"/>
<proteinExistence type="predicted"/>
<dbReference type="VEuPathDB" id="FungiDB:I7I51_05360"/>
<feature type="region of interest" description="Disordered" evidence="1">
    <location>
        <begin position="72"/>
        <end position="110"/>
    </location>
</feature>
<evidence type="ECO:0000313" key="3">
    <source>
        <dbReference type="Proteomes" id="UP000663671"/>
    </source>
</evidence>
<name>A0A8A1M5G8_AJECA</name>
<sequence length="110" mass="11998">MNPSKSKPAAEKASLFGISQSDLERSPFACSTPATKKPHSESVKMTTEKASLFGISQSDLERSPFACYTPATKKPHSEIVKPASLFRSSQSDLKKSSFNSADKRKKPSLF</sequence>
<protein>
    <submittedName>
        <fullName evidence="2">Uncharacterized protein</fullName>
    </submittedName>
</protein>
<dbReference type="Proteomes" id="UP000663671">
    <property type="component" value="Chromosome 4"/>
</dbReference>
<feature type="compositionally biased region" description="Polar residues" evidence="1">
    <location>
        <begin position="86"/>
        <end position="100"/>
    </location>
</feature>